<protein>
    <submittedName>
        <fullName evidence="1">Uncharacterized protein</fullName>
    </submittedName>
</protein>
<reference evidence="1" key="1">
    <citation type="submission" date="2019-08" db="EMBL/GenBank/DDBJ databases">
        <authorList>
            <person name="Kucharzyk K."/>
            <person name="Murdoch R.W."/>
            <person name="Higgins S."/>
            <person name="Loffler F."/>
        </authorList>
    </citation>
    <scope>NUCLEOTIDE SEQUENCE</scope>
</reference>
<dbReference type="AlphaFoldDB" id="A0A644VLL0"/>
<evidence type="ECO:0000313" key="1">
    <source>
        <dbReference type="EMBL" id="MPL92228.1"/>
    </source>
</evidence>
<sequence length="67" mass="7452">MHLVEAVHVFVCYQNLSTRSTARIFRATKKVQGSFSGSNKINGNWLKQTKIQSGVDSGIDAARREIT</sequence>
<name>A0A644VLL0_9ZZZZ</name>
<organism evidence="1">
    <name type="scientific">bioreactor metagenome</name>
    <dbReference type="NCBI Taxonomy" id="1076179"/>
    <lineage>
        <taxon>unclassified sequences</taxon>
        <taxon>metagenomes</taxon>
        <taxon>ecological metagenomes</taxon>
    </lineage>
</organism>
<proteinExistence type="predicted"/>
<dbReference type="EMBL" id="VSSQ01000351">
    <property type="protein sequence ID" value="MPL92228.1"/>
    <property type="molecule type" value="Genomic_DNA"/>
</dbReference>
<comment type="caution">
    <text evidence="1">The sequence shown here is derived from an EMBL/GenBank/DDBJ whole genome shotgun (WGS) entry which is preliminary data.</text>
</comment>
<gene>
    <name evidence="1" type="ORF">SDC9_38325</name>
</gene>
<accession>A0A644VLL0</accession>